<dbReference type="EMBL" id="CP071880">
    <property type="protein sequence ID" value="QTE50781.1"/>
    <property type="molecule type" value="Genomic_DNA"/>
</dbReference>
<dbReference type="AlphaFoldDB" id="A0AAE6JJA7"/>
<evidence type="ECO:0000313" key="2">
    <source>
        <dbReference type="EMBL" id="QEM06686.1"/>
    </source>
</evidence>
<dbReference type="SUPFAM" id="SSF51735">
    <property type="entry name" value="NAD(P)-binding Rossmann-fold domains"/>
    <property type="match status" value="1"/>
</dbReference>
<reference evidence="3 5" key="2">
    <citation type="submission" date="2021-03" db="EMBL/GenBank/DDBJ databases">
        <title>Mucilaginibacter strains isolated from gold and copper mining confer multi heavy-metal resistance.</title>
        <authorList>
            <person name="Li Y."/>
        </authorList>
    </citation>
    <scope>NUCLEOTIDE SEQUENCE [LARGE SCALE GENOMIC DNA]</scope>
    <source>
        <strain evidence="3 5">P2-4</strain>
    </source>
</reference>
<gene>
    <name evidence="2" type="ORF">DIU31_025430</name>
    <name evidence="3" type="ORF">J3L21_01985</name>
</gene>
<evidence type="ECO:0000313" key="3">
    <source>
        <dbReference type="EMBL" id="QTE50781.1"/>
    </source>
</evidence>
<proteinExistence type="predicted"/>
<dbReference type="RefSeq" id="WP_112655970.1">
    <property type="nucleotide sequence ID" value="NZ_CP043451.1"/>
</dbReference>
<dbReference type="Pfam" id="PF13460">
    <property type="entry name" value="NAD_binding_10"/>
    <property type="match status" value="1"/>
</dbReference>
<evidence type="ECO:0000313" key="5">
    <source>
        <dbReference type="Proteomes" id="UP000663940"/>
    </source>
</evidence>
<dbReference type="Gene3D" id="3.40.50.720">
    <property type="entry name" value="NAD(P)-binding Rossmann-like Domain"/>
    <property type="match status" value="1"/>
</dbReference>
<dbReference type="InterPro" id="IPR016040">
    <property type="entry name" value="NAD(P)-bd_dom"/>
</dbReference>
<dbReference type="PANTHER" id="PTHR43355:SF2">
    <property type="entry name" value="FLAVIN REDUCTASE (NADPH)"/>
    <property type="match status" value="1"/>
</dbReference>
<dbReference type="GO" id="GO:0004074">
    <property type="term" value="F:biliverdin reductase [NAD(P)H] activity"/>
    <property type="evidence" value="ECO:0007669"/>
    <property type="project" value="TreeGrafter"/>
</dbReference>
<dbReference type="Proteomes" id="UP000663940">
    <property type="component" value="Chromosome"/>
</dbReference>
<name>A0AAE6JJA7_9SPHI</name>
<reference evidence="2 4" key="1">
    <citation type="submission" date="2019-08" db="EMBL/GenBank/DDBJ databases">
        <title>Comparative genome analysis confer to the adaptation heavy metal polluted environment.</title>
        <authorList>
            <person name="Li Y."/>
        </authorList>
    </citation>
    <scope>NUCLEOTIDE SEQUENCE [LARGE SCALE GENOMIC DNA]</scope>
    <source>
        <strain evidence="2 4">P2</strain>
    </source>
</reference>
<dbReference type="PANTHER" id="PTHR43355">
    <property type="entry name" value="FLAVIN REDUCTASE (NADPH)"/>
    <property type="match status" value="1"/>
</dbReference>
<dbReference type="InterPro" id="IPR036291">
    <property type="entry name" value="NAD(P)-bd_dom_sf"/>
</dbReference>
<dbReference type="Proteomes" id="UP000250557">
    <property type="component" value="Chromosome"/>
</dbReference>
<keyword evidence="5" id="KW-1185">Reference proteome</keyword>
<sequence length="214" mass="24182">MNILILGAAGQIGQLLTDELLARTEYNLVLYAKNADRRLSGSNPERKKIVAGDFNDNQTLLKAMENIDIVYINDMGDDQSTQSIIQAMDKHKIKRVIAASVLGIYDEVPGAFGRWNKMMVGSGQRMQKQVKSAQKLEESDLDYTLLRLTWLYNQRGNNKYMLVPKGEPFKETQISRQAVAQAITDIITSPDDKYIRQSFGIGEPGTQWDKPSFY</sequence>
<dbReference type="GO" id="GO:0042602">
    <property type="term" value="F:riboflavin reductase (NADPH) activity"/>
    <property type="evidence" value="ECO:0007669"/>
    <property type="project" value="TreeGrafter"/>
</dbReference>
<organism evidence="2 4">
    <name type="scientific">Mucilaginibacter rubeus</name>
    <dbReference type="NCBI Taxonomy" id="2027860"/>
    <lineage>
        <taxon>Bacteria</taxon>
        <taxon>Pseudomonadati</taxon>
        <taxon>Bacteroidota</taxon>
        <taxon>Sphingobacteriia</taxon>
        <taxon>Sphingobacteriales</taxon>
        <taxon>Sphingobacteriaceae</taxon>
        <taxon>Mucilaginibacter</taxon>
    </lineage>
</organism>
<evidence type="ECO:0000259" key="1">
    <source>
        <dbReference type="Pfam" id="PF13460"/>
    </source>
</evidence>
<dbReference type="EMBL" id="CP043451">
    <property type="protein sequence ID" value="QEM06686.1"/>
    <property type="molecule type" value="Genomic_DNA"/>
</dbReference>
<feature type="domain" description="NAD(P)-binding" evidence="1">
    <location>
        <begin position="7"/>
        <end position="190"/>
    </location>
</feature>
<protein>
    <submittedName>
        <fullName evidence="2">NAD(P)H-binding protein</fullName>
    </submittedName>
</protein>
<dbReference type="InterPro" id="IPR051606">
    <property type="entry name" value="Polyketide_Oxido-like"/>
</dbReference>
<evidence type="ECO:0000313" key="4">
    <source>
        <dbReference type="Proteomes" id="UP000250557"/>
    </source>
</evidence>
<accession>A0AAE6JJA7</accession>